<organism evidence="17 18">
    <name type="scientific">Centaurea solstitialis</name>
    <name type="common">yellow star-thistle</name>
    <dbReference type="NCBI Taxonomy" id="347529"/>
    <lineage>
        <taxon>Eukaryota</taxon>
        <taxon>Viridiplantae</taxon>
        <taxon>Streptophyta</taxon>
        <taxon>Embryophyta</taxon>
        <taxon>Tracheophyta</taxon>
        <taxon>Spermatophyta</taxon>
        <taxon>Magnoliopsida</taxon>
        <taxon>eudicotyledons</taxon>
        <taxon>Gunneridae</taxon>
        <taxon>Pentapetalae</taxon>
        <taxon>asterids</taxon>
        <taxon>campanulids</taxon>
        <taxon>Asterales</taxon>
        <taxon>Asteraceae</taxon>
        <taxon>Carduoideae</taxon>
        <taxon>Cardueae</taxon>
        <taxon>Centaureinae</taxon>
        <taxon>Centaurea</taxon>
    </lineage>
</organism>
<comment type="similarity">
    <text evidence="13">Belongs to the RING-type zinc finger family. ATL subfamily.</text>
</comment>
<evidence type="ECO:0000256" key="3">
    <source>
        <dbReference type="ARBA" id="ARBA00004906"/>
    </source>
</evidence>
<evidence type="ECO:0000256" key="5">
    <source>
        <dbReference type="ARBA" id="ARBA00022679"/>
    </source>
</evidence>
<evidence type="ECO:0000256" key="6">
    <source>
        <dbReference type="ARBA" id="ARBA00022692"/>
    </source>
</evidence>
<comment type="caution">
    <text evidence="17">The sequence shown here is derived from an EMBL/GenBank/DDBJ whole genome shotgun (WGS) entry which is preliminary data.</text>
</comment>
<evidence type="ECO:0000256" key="14">
    <source>
        <dbReference type="PROSITE-ProRule" id="PRU00175"/>
    </source>
</evidence>
<comment type="subcellular location">
    <subcellularLocation>
        <location evidence="2">Membrane</location>
        <topology evidence="2">Single-pass membrane protein</topology>
    </subcellularLocation>
</comment>
<dbReference type="SUPFAM" id="SSF57850">
    <property type="entry name" value="RING/U-box"/>
    <property type="match status" value="1"/>
</dbReference>
<evidence type="ECO:0000256" key="1">
    <source>
        <dbReference type="ARBA" id="ARBA00000900"/>
    </source>
</evidence>
<evidence type="ECO:0000256" key="11">
    <source>
        <dbReference type="ARBA" id="ARBA00022989"/>
    </source>
</evidence>
<dbReference type="Pfam" id="PF13639">
    <property type="entry name" value="zf-RING_2"/>
    <property type="match status" value="1"/>
</dbReference>
<keyword evidence="11 15" id="KW-1133">Transmembrane helix</keyword>
<accession>A0AA38TUI8</accession>
<dbReference type="GO" id="GO:0008270">
    <property type="term" value="F:zinc ion binding"/>
    <property type="evidence" value="ECO:0007669"/>
    <property type="project" value="UniProtKB-KW"/>
</dbReference>
<evidence type="ECO:0000256" key="10">
    <source>
        <dbReference type="ARBA" id="ARBA00022833"/>
    </source>
</evidence>
<reference evidence="17" key="1">
    <citation type="submission" date="2023-03" db="EMBL/GenBank/DDBJ databases">
        <title>Chromosome-scale reference genome and RAD-based genetic map of yellow starthistle (Centaurea solstitialis) reveal putative structural variation and QTLs associated with invader traits.</title>
        <authorList>
            <person name="Reatini B."/>
            <person name="Cang F.A."/>
            <person name="Jiang Q."/>
            <person name="Mckibben M.T.W."/>
            <person name="Barker M.S."/>
            <person name="Rieseberg L.H."/>
            <person name="Dlugosch K.M."/>
        </authorList>
    </citation>
    <scope>NUCLEOTIDE SEQUENCE</scope>
    <source>
        <strain evidence="17">CAN-66</strain>
        <tissue evidence="17">Leaf</tissue>
    </source>
</reference>
<evidence type="ECO:0000256" key="15">
    <source>
        <dbReference type="SAM" id="Phobius"/>
    </source>
</evidence>
<keyword evidence="8 14" id="KW-0863">Zinc-finger</keyword>
<keyword evidence="6 15" id="KW-0812">Transmembrane</keyword>
<dbReference type="PANTHER" id="PTHR46913:SF1">
    <property type="entry name" value="RING-H2 FINGER PROTEIN ATL16"/>
    <property type="match status" value="1"/>
</dbReference>
<keyword evidence="5" id="KW-0808">Transferase</keyword>
<evidence type="ECO:0000256" key="13">
    <source>
        <dbReference type="ARBA" id="ARBA00024209"/>
    </source>
</evidence>
<comment type="catalytic activity">
    <reaction evidence="1">
        <text>S-ubiquitinyl-[E2 ubiquitin-conjugating enzyme]-L-cysteine + [acceptor protein]-L-lysine = [E2 ubiquitin-conjugating enzyme]-L-cysteine + N(6)-ubiquitinyl-[acceptor protein]-L-lysine.</text>
        <dbReference type="EC" id="2.3.2.27"/>
    </reaction>
</comment>
<evidence type="ECO:0000256" key="12">
    <source>
        <dbReference type="ARBA" id="ARBA00023136"/>
    </source>
</evidence>
<dbReference type="InterPro" id="IPR001841">
    <property type="entry name" value="Znf_RING"/>
</dbReference>
<dbReference type="InterPro" id="IPR044600">
    <property type="entry name" value="ATL1/ATL16-like"/>
</dbReference>
<evidence type="ECO:0000259" key="16">
    <source>
        <dbReference type="PROSITE" id="PS50089"/>
    </source>
</evidence>
<evidence type="ECO:0000313" key="17">
    <source>
        <dbReference type="EMBL" id="KAJ9563373.1"/>
    </source>
</evidence>
<evidence type="ECO:0000256" key="7">
    <source>
        <dbReference type="ARBA" id="ARBA00022723"/>
    </source>
</evidence>
<dbReference type="GO" id="GO:0016020">
    <property type="term" value="C:membrane"/>
    <property type="evidence" value="ECO:0007669"/>
    <property type="project" value="UniProtKB-SubCell"/>
</dbReference>
<comment type="pathway">
    <text evidence="3">Protein modification; protein ubiquitination.</text>
</comment>
<feature type="domain" description="RING-type" evidence="16">
    <location>
        <begin position="68"/>
        <end position="110"/>
    </location>
</feature>
<keyword evidence="10" id="KW-0862">Zinc</keyword>
<dbReference type="AlphaFoldDB" id="A0AA38TUI8"/>
<dbReference type="EMBL" id="JARYMX010000002">
    <property type="protein sequence ID" value="KAJ9563373.1"/>
    <property type="molecule type" value="Genomic_DNA"/>
</dbReference>
<evidence type="ECO:0000256" key="2">
    <source>
        <dbReference type="ARBA" id="ARBA00004167"/>
    </source>
</evidence>
<proteinExistence type="inferred from homology"/>
<name>A0AA38TUI8_9ASTR</name>
<dbReference type="SMART" id="SM00184">
    <property type="entry name" value="RING"/>
    <property type="match status" value="1"/>
</dbReference>
<evidence type="ECO:0000256" key="8">
    <source>
        <dbReference type="ARBA" id="ARBA00022771"/>
    </source>
</evidence>
<evidence type="ECO:0000313" key="18">
    <source>
        <dbReference type="Proteomes" id="UP001172457"/>
    </source>
</evidence>
<dbReference type="CDD" id="cd16461">
    <property type="entry name" value="RING-H2_EL5-like"/>
    <property type="match status" value="1"/>
</dbReference>
<dbReference type="GO" id="GO:0016567">
    <property type="term" value="P:protein ubiquitination"/>
    <property type="evidence" value="ECO:0007669"/>
    <property type="project" value="InterPro"/>
</dbReference>
<keyword evidence="7" id="KW-0479">Metal-binding</keyword>
<keyword evidence="18" id="KW-1185">Reference proteome</keyword>
<dbReference type="PROSITE" id="PS50089">
    <property type="entry name" value="ZF_RING_2"/>
    <property type="match status" value="1"/>
</dbReference>
<protein>
    <recommendedName>
        <fullName evidence="4">RING-type E3 ubiquitin transferase</fullName>
        <ecNumber evidence="4">2.3.2.27</ecNumber>
    </recommendedName>
</protein>
<dbReference type="GO" id="GO:0061630">
    <property type="term" value="F:ubiquitin protein ligase activity"/>
    <property type="evidence" value="ECO:0007669"/>
    <property type="project" value="UniProtKB-EC"/>
</dbReference>
<evidence type="ECO:0000256" key="9">
    <source>
        <dbReference type="ARBA" id="ARBA00022786"/>
    </source>
</evidence>
<dbReference type="Proteomes" id="UP001172457">
    <property type="component" value="Chromosome 2"/>
</dbReference>
<evidence type="ECO:0000256" key="4">
    <source>
        <dbReference type="ARBA" id="ARBA00012483"/>
    </source>
</evidence>
<dbReference type="EC" id="2.3.2.27" evidence="4"/>
<keyword evidence="9" id="KW-0833">Ubl conjugation pathway</keyword>
<gene>
    <name evidence="17" type="ORF">OSB04_008533</name>
</gene>
<feature type="transmembrane region" description="Helical" evidence="15">
    <location>
        <begin position="25"/>
        <end position="41"/>
    </location>
</feature>
<dbReference type="InterPro" id="IPR013083">
    <property type="entry name" value="Znf_RING/FYVE/PHD"/>
</dbReference>
<sequence length="168" mass="19706">MEEKQIELFIMEISDIMVLIQTNKFSIFITTVVFLIFCRILKSIHRRHQFPIFTAKRNTTAATKPLYCAVCLDDIDGGQRYRCLPQCCHCFHVDCIDPWLQSRSTCPLCRNQIPLHLLPQKQKEPGFFYLFIYFSIKAIREKIESNFKKILSLEGTLVWQKTQAGLQI</sequence>
<keyword evidence="12 15" id="KW-0472">Membrane</keyword>
<dbReference type="Gene3D" id="3.30.40.10">
    <property type="entry name" value="Zinc/RING finger domain, C3HC4 (zinc finger)"/>
    <property type="match status" value="1"/>
</dbReference>
<dbReference type="PANTHER" id="PTHR46913">
    <property type="entry name" value="RING-H2 FINGER PROTEIN ATL16"/>
    <property type="match status" value="1"/>
</dbReference>